<protein>
    <submittedName>
        <fullName evidence="2">Uncharacterized protein</fullName>
    </submittedName>
</protein>
<sequence length="225" mass="24032">MGRQMHGGSLPHAPSDEGLRRCSFQAPHGTRARCTICAGANASRGDLGTSSRHWLWQGRAGQGRAGQGTGNLVGQAGQEGERDGHGDGDMTLGLVAHVEPFPSNPLQTNIIIDQTAPLHLSIHPSRPLHPRSASFLHSTHAPLPQPKAPWRAGWAGWCETRGRGAVTFDGVQKGDIVVNLLTKERNGSKKGCQGPSPIPLNTPLSSLVAKEKQPGPWLFFPPQQK</sequence>
<proteinExistence type="predicted"/>
<dbReference type="Proteomes" id="UP000244855">
    <property type="component" value="Unassembled WGS sequence"/>
</dbReference>
<name>A0A2V1E1S3_9PLEO</name>
<dbReference type="AlphaFoldDB" id="A0A2V1E1S3"/>
<feature type="compositionally biased region" description="Gly residues" evidence="1">
    <location>
        <begin position="61"/>
        <end position="71"/>
    </location>
</feature>
<organism evidence="2 3">
    <name type="scientific">Periconia macrospinosa</name>
    <dbReference type="NCBI Taxonomy" id="97972"/>
    <lineage>
        <taxon>Eukaryota</taxon>
        <taxon>Fungi</taxon>
        <taxon>Dikarya</taxon>
        <taxon>Ascomycota</taxon>
        <taxon>Pezizomycotina</taxon>
        <taxon>Dothideomycetes</taxon>
        <taxon>Pleosporomycetidae</taxon>
        <taxon>Pleosporales</taxon>
        <taxon>Massarineae</taxon>
        <taxon>Periconiaceae</taxon>
        <taxon>Periconia</taxon>
    </lineage>
</organism>
<evidence type="ECO:0000313" key="3">
    <source>
        <dbReference type="Proteomes" id="UP000244855"/>
    </source>
</evidence>
<keyword evidence="3" id="KW-1185">Reference proteome</keyword>
<gene>
    <name evidence="2" type="ORF">DM02DRAFT_257995</name>
</gene>
<feature type="region of interest" description="Disordered" evidence="1">
    <location>
        <begin position="1"/>
        <end position="22"/>
    </location>
</feature>
<accession>A0A2V1E1S3</accession>
<dbReference type="EMBL" id="KZ805332">
    <property type="protein sequence ID" value="PVI03395.1"/>
    <property type="molecule type" value="Genomic_DNA"/>
</dbReference>
<evidence type="ECO:0000313" key="2">
    <source>
        <dbReference type="EMBL" id="PVI03395.1"/>
    </source>
</evidence>
<evidence type="ECO:0000256" key="1">
    <source>
        <dbReference type="SAM" id="MobiDB-lite"/>
    </source>
</evidence>
<feature type="region of interest" description="Disordered" evidence="1">
    <location>
        <begin position="61"/>
        <end position="83"/>
    </location>
</feature>
<reference evidence="2 3" key="1">
    <citation type="journal article" date="2018" name="Sci. Rep.">
        <title>Comparative genomics provides insights into the lifestyle and reveals functional heterogeneity of dark septate endophytic fungi.</title>
        <authorList>
            <person name="Knapp D.G."/>
            <person name="Nemeth J.B."/>
            <person name="Barry K."/>
            <person name="Hainaut M."/>
            <person name="Henrissat B."/>
            <person name="Johnson J."/>
            <person name="Kuo A."/>
            <person name="Lim J.H.P."/>
            <person name="Lipzen A."/>
            <person name="Nolan M."/>
            <person name="Ohm R.A."/>
            <person name="Tamas L."/>
            <person name="Grigoriev I.V."/>
            <person name="Spatafora J.W."/>
            <person name="Nagy L.G."/>
            <person name="Kovacs G.M."/>
        </authorList>
    </citation>
    <scope>NUCLEOTIDE SEQUENCE [LARGE SCALE GENOMIC DNA]</scope>
    <source>
        <strain evidence="2 3">DSE2036</strain>
    </source>
</reference>